<dbReference type="InterPro" id="IPR002048">
    <property type="entry name" value="EF_hand_dom"/>
</dbReference>
<keyword evidence="1 4" id="KW-0808">Transferase</keyword>
<reference evidence="6" key="1">
    <citation type="submission" date="2021-01" db="EMBL/GenBank/DDBJ databases">
        <authorList>
            <person name="Corre E."/>
            <person name="Pelletier E."/>
            <person name="Niang G."/>
            <person name="Scheremetjew M."/>
            <person name="Finn R."/>
            <person name="Kale V."/>
            <person name="Holt S."/>
            <person name="Cochrane G."/>
            <person name="Meng A."/>
            <person name="Brown T."/>
            <person name="Cohen L."/>
        </authorList>
    </citation>
    <scope>NUCLEOTIDE SEQUENCE</scope>
    <source>
        <strain evidence="6">GSO104</strain>
    </source>
</reference>
<dbReference type="InterPro" id="IPR011992">
    <property type="entry name" value="EF-hand-dom_pair"/>
</dbReference>
<evidence type="ECO:0000256" key="3">
    <source>
        <dbReference type="ARBA" id="ARBA00022777"/>
    </source>
</evidence>
<dbReference type="InterPro" id="IPR000850">
    <property type="entry name" value="Adenylat/UMP-CMP_kin"/>
</dbReference>
<dbReference type="GO" id="GO:0005509">
    <property type="term" value="F:calcium ion binding"/>
    <property type="evidence" value="ECO:0007669"/>
    <property type="project" value="InterPro"/>
</dbReference>
<evidence type="ECO:0000256" key="1">
    <source>
        <dbReference type="ARBA" id="ARBA00022679"/>
    </source>
</evidence>
<dbReference type="EMBL" id="HBNS01012590">
    <property type="protein sequence ID" value="CAE4598210.1"/>
    <property type="molecule type" value="Transcribed_RNA"/>
</dbReference>
<dbReference type="SUPFAM" id="SSF52540">
    <property type="entry name" value="P-loop containing nucleoside triphosphate hydrolases"/>
    <property type="match status" value="1"/>
</dbReference>
<dbReference type="InterPro" id="IPR027417">
    <property type="entry name" value="P-loop_NTPase"/>
</dbReference>
<dbReference type="PROSITE" id="PS50222">
    <property type="entry name" value="EF_HAND_2"/>
    <property type="match status" value="1"/>
</dbReference>
<protein>
    <recommendedName>
        <fullName evidence="5">EF-hand domain-containing protein</fullName>
    </recommendedName>
</protein>
<dbReference type="InterPro" id="IPR033690">
    <property type="entry name" value="Adenylat_kinase_CS"/>
</dbReference>
<accession>A0A6U3TGF9</accession>
<name>A0A6U3TGF9_9STRA</name>
<gene>
    <name evidence="6" type="ORF">DBRI00130_LOCUS10166</name>
</gene>
<evidence type="ECO:0000313" key="6">
    <source>
        <dbReference type="EMBL" id="CAE4598210.1"/>
    </source>
</evidence>
<dbReference type="Gene3D" id="1.10.238.10">
    <property type="entry name" value="EF-hand"/>
    <property type="match status" value="1"/>
</dbReference>
<keyword evidence="2" id="KW-0547">Nucleotide-binding</keyword>
<dbReference type="CDD" id="cd01428">
    <property type="entry name" value="ADK"/>
    <property type="match status" value="1"/>
</dbReference>
<organism evidence="6">
    <name type="scientific">Ditylum brightwellii</name>
    <dbReference type="NCBI Taxonomy" id="49249"/>
    <lineage>
        <taxon>Eukaryota</taxon>
        <taxon>Sar</taxon>
        <taxon>Stramenopiles</taxon>
        <taxon>Ochrophyta</taxon>
        <taxon>Bacillariophyta</taxon>
        <taxon>Mediophyceae</taxon>
        <taxon>Lithodesmiophycidae</taxon>
        <taxon>Lithodesmiales</taxon>
        <taxon>Lithodesmiaceae</taxon>
        <taxon>Ditylum</taxon>
    </lineage>
</organism>
<proteinExistence type="inferred from homology"/>
<sequence>MFACRIAAKEGISALTTRQVSIKRIPQSGSLFRIQVIRQFSTPSTIPQPHECSGNATGAQKRSLEKTRQSARSFQTWQPEHTCDLVDPSKPGSRAFADCEYEPLTDLFNQFAKTDHGGKVGGVDSAGTYLCLEGVRRLLTSIGERPDDETLRELFRVVDVSGDEKLHLEEFLMGADKVLGQNPARIVLVVGGPGSGKGLLCDRLVDECGVAHLSSGNLLRDEVARDTPLGRECAEIMARGDLVSSATITTLVRRRMREFPGRRVLLDGFPRSLDNAYDLIELCGKPELALHLECDDTILMERIIKRMRQGQNNNAQRDDDNIDTALRRLRTYHKYHDSTMNWLREQHVPVVNLDCSGSPESVWQQLVAIGRLMRPAAKLPNLNNRDEDLPIFGS</sequence>
<comment type="similarity">
    <text evidence="4">Belongs to the adenylate kinase family.</text>
</comment>
<dbReference type="PROSITE" id="PS00113">
    <property type="entry name" value="ADENYLATE_KINASE"/>
    <property type="match status" value="1"/>
</dbReference>
<dbReference type="GO" id="GO:0006139">
    <property type="term" value="P:nucleobase-containing compound metabolic process"/>
    <property type="evidence" value="ECO:0007669"/>
    <property type="project" value="InterPro"/>
</dbReference>
<keyword evidence="3 4" id="KW-0418">Kinase</keyword>
<dbReference type="HAMAP" id="MF_00235">
    <property type="entry name" value="Adenylate_kinase_Adk"/>
    <property type="match status" value="1"/>
</dbReference>
<feature type="domain" description="EF-hand" evidence="5">
    <location>
        <begin position="146"/>
        <end position="181"/>
    </location>
</feature>
<dbReference type="PRINTS" id="PR00094">
    <property type="entry name" value="ADENYLTKNASE"/>
</dbReference>
<evidence type="ECO:0000256" key="4">
    <source>
        <dbReference type="RuleBase" id="RU003330"/>
    </source>
</evidence>
<dbReference type="PANTHER" id="PTHR23359">
    <property type="entry name" value="NUCLEOTIDE KINASE"/>
    <property type="match status" value="1"/>
</dbReference>
<dbReference type="AlphaFoldDB" id="A0A6U3TGF9"/>
<dbReference type="GO" id="GO:0005524">
    <property type="term" value="F:ATP binding"/>
    <property type="evidence" value="ECO:0007669"/>
    <property type="project" value="InterPro"/>
</dbReference>
<dbReference type="Gene3D" id="3.40.50.300">
    <property type="entry name" value="P-loop containing nucleotide triphosphate hydrolases"/>
    <property type="match status" value="1"/>
</dbReference>
<dbReference type="GO" id="GO:0019205">
    <property type="term" value="F:nucleobase-containing compound kinase activity"/>
    <property type="evidence" value="ECO:0007669"/>
    <property type="project" value="InterPro"/>
</dbReference>
<evidence type="ECO:0000256" key="2">
    <source>
        <dbReference type="ARBA" id="ARBA00022741"/>
    </source>
</evidence>
<evidence type="ECO:0000259" key="5">
    <source>
        <dbReference type="PROSITE" id="PS50222"/>
    </source>
</evidence>
<dbReference type="Pfam" id="PF00406">
    <property type="entry name" value="ADK"/>
    <property type="match status" value="1"/>
</dbReference>
<dbReference type="SUPFAM" id="SSF47473">
    <property type="entry name" value="EF-hand"/>
    <property type="match status" value="1"/>
</dbReference>